<comment type="similarity">
    <text evidence="2">Belongs to the transposase 11 family.</text>
</comment>
<evidence type="ECO:0000256" key="2">
    <source>
        <dbReference type="ARBA" id="ARBA00010075"/>
    </source>
</evidence>
<keyword evidence="3" id="KW-0815">Transposition</keyword>
<dbReference type="GO" id="GO:0006313">
    <property type="term" value="P:DNA transposition"/>
    <property type="evidence" value="ECO:0007669"/>
    <property type="project" value="InterPro"/>
</dbReference>
<dbReference type="Pfam" id="PF05598">
    <property type="entry name" value="DUF772"/>
    <property type="match status" value="1"/>
</dbReference>
<gene>
    <name evidence="8" type="primary">tnp</name>
    <name evidence="8" type="ORF">RCS39_P0017</name>
</gene>
<keyword evidence="8" id="KW-0614">Plasmid</keyword>
<organism evidence="8">
    <name type="scientific">Escherichia coli</name>
    <dbReference type="NCBI Taxonomy" id="562"/>
    <lineage>
        <taxon>Bacteria</taxon>
        <taxon>Pseudomonadati</taxon>
        <taxon>Pseudomonadota</taxon>
        <taxon>Gammaproteobacteria</taxon>
        <taxon>Enterobacterales</taxon>
        <taxon>Enterobacteriaceae</taxon>
        <taxon>Escherichia</taxon>
    </lineage>
</organism>
<evidence type="ECO:0000259" key="7">
    <source>
        <dbReference type="Pfam" id="PF05598"/>
    </source>
</evidence>
<evidence type="ECO:0000256" key="4">
    <source>
        <dbReference type="ARBA" id="ARBA00023125"/>
    </source>
</evidence>
<dbReference type="InterPro" id="IPR008490">
    <property type="entry name" value="Transposase_InsH_N"/>
</dbReference>
<dbReference type="Pfam" id="PF01609">
    <property type="entry name" value="DDE_Tnp_1"/>
    <property type="match status" value="1"/>
</dbReference>
<feature type="domain" description="Transposase IS4-like" evidence="6">
    <location>
        <begin position="125"/>
        <end position="300"/>
    </location>
</feature>
<keyword evidence="4" id="KW-0238">DNA-binding</keyword>
<dbReference type="InterPro" id="IPR047959">
    <property type="entry name" value="Transpos_IS5"/>
</dbReference>
<dbReference type="PANTHER" id="PTHR35604:SF2">
    <property type="entry name" value="TRANSPOSASE INSH FOR INSERTION SEQUENCE ELEMENT IS5A-RELATED"/>
    <property type="match status" value="1"/>
</dbReference>
<evidence type="ECO:0000256" key="5">
    <source>
        <dbReference type="ARBA" id="ARBA00023172"/>
    </source>
</evidence>
<geneLocation type="plasmid" evidence="8">
    <name>RCS39_p</name>
</geneLocation>
<dbReference type="InterPro" id="IPR002559">
    <property type="entry name" value="Transposase_11"/>
</dbReference>
<dbReference type="NCBIfam" id="NF033581">
    <property type="entry name" value="transpos_IS5_4"/>
    <property type="match status" value="1"/>
</dbReference>
<keyword evidence="5" id="KW-0233">DNA recombination</keyword>
<dbReference type="RefSeq" id="WP_004235553.1">
    <property type="nucleotide sequence ID" value="NZ_CP073949.1"/>
</dbReference>
<dbReference type="GeneID" id="76523822"/>
<reference evidence="8" key="1">
    <citation type="submission" date="2018-02" db="EMBL/GenBank/DDBJ databases">
        <authorList>
            <person name="Cohen D.B."/>
            <person name="Kent A.D."/>
        </authorList>
    </citation>
    <scope>NUCLEOTIDE SEQUENCE</scope>
    <source>
        <strain evidence="8">167</strain>
    </source>
</reference>
<dbReference type="AlphaFoldDB" id="A0A2P9E4A7"/>
<accession>A0A2P9E4A7</accession>
<dbReference type="PANTHER" id="PTHR35604">
    <property type="entry name" value="TRANSPOSASE INSH FOR INSERTION SEQUENCE ELEMENT IS5A-RELATED"/>
    <property type="match status" value="1"/>
</dbReference>
<dbReference type="GO" id="GO:0003677">
    <property type="term" value="F:DNA binding"/>
    <property type="evidence" value="ECO:0007669"/>
    <property type="project" value="UniProtKB-KW"/>
</dbReference>
<feature type="domain" description="Transposase InsH N-terminal" evidence="7">
    <location>
        <begin position="11"/>
        <end position="98"/>
    </location>
</feature>
<comment type="function">
    <text evidence="1">Involved in the transposition of the insertion sequence IS5.</text>
</comment>
<evidence type="ECO:0000256" key="3">
    <source>
        <dbReference type="ARBA" id="ARBA00022578"/>
    </source>
</evidence>
<protein>
    <submittedName>
        <fullName evidence="8">ISKpn13 transposase, IS5 family</fullName>
    </submittedName>
</protein>
<proteinExistence type="inferred from homology"/>
<evidence type="ECO:0000313" key="8">
    <source>
        <dbReference type="EMBL" id="SPD98232.1"/>
    </source>
</evidence>
<dbReference type="GO" id="GO:0004803">
    <property type="term" value="F:transposase activity"/>
    <property type="evidence" value="ECO:0007669"/>
    <property type="project" value="InterPro"/>
</dbReference>
<evidence type="ECO:0000259" key="6">
    <source>
        <dbReference type="Pfam" id="PF01609"/>
    </source>
</evidence>
<evidence type="ECO:0000256" key="1">
    <source>
        <dbReference type="ARBA" id="ARBA00003544"/>
    </source>
</evidence>
<sequence>MPAISSYSSRKSRFLDRMNVLVPWQDIADKLLHVYPSSRRGRRPFPLVLMLRIHCLQLWFDLSDGAAEDALHDVLPFRQFAGICDTVPDRTTIMNFRHFLEKHHAGEQILALINQKLKQAGLMLRQGIIIDATIISAPCSVKNKAGQRDPEMHQTRKGNQWYFGMKAHIAVDAATGLTEKVVTTAANVHDLNAADSLITEPVAIVFADAGYRGAEKRDSLTHRVKEWFIAKGPHAVKKLRQHPRLNKQALHDEYVKAGIRAKVEHPFRILKCQFGFSKTRLRGLMKNHNRLSMLFAMCNLVRAGQLAGMS</sequence>
<name>A0A2P9E4A7_ECOLX</name>
<dbReference type="EMBL" id="LT985244">
    <property type="protein sequence ID" value="SPD98232.1"/>
    <property type="molecule type" value="Genomic_DNA"/>
</dbReference>